<comment type="similarity">
    <text evidence="2">Belongs to the FUN14 family.</text>
</comment>
<evidence type="ECO:0000313" key="7">
    <source>
        <dbReference type="EMBL" id="KPJ00752.1"/>
    </source>
</evidence>
<protein>
    <submittedName>
        <fullName evidence="7">FUN14 domain-containing protein 1</fullName>
    </submittedName>
</protein>
<dbReference type="Proteomes" id="UP000053268">
    <property type="component" value="Unassembled WGS sequence"/>
</dbReference>
<feature type="compositionally biased region" description="Pro residues" evidence="6">
    <location>
        <begin position="252"/>
        <end position="261"/>
    </location>
</feature>
<dbReference type="PANTHER" id="PTHR21346">
    <property type="entry name" value="FUN14 DOMAIN CONTAINING"/>
    <property type="match status" value="1"/>
</dbReference>
<organism evidence="7 8">
    <name type="scientific">Papilio xuthus</name>
    <name type="common">Asian swallowtail butterfly</name>
    <dbReference type="NCBI Taxonomy" id="66420"/>
    <lineage>
        <taxon>Eukaryota</taxon>
        <taxon>Metazoa</taxon>
        <taxon>Ecdysozoa</taxon>
        <taxon>Arthropoda</taxon>
        <taxon>Hexapoda</taxon>
        <taxon>Insecta</taxon>
        <taxon>Pterygota</taxon>
        <taxon>Neoptera</taxon>
        <taxon>Endopterygota</taxon>
        <taxon>Lepidoptera</taxon>
        <taxon>Glossata</taxon>
        <taxon>Ditrysia</taxon>
        <taxon>Papilionoidea</taxon>
        <taxon>Papilionidae</taxon>
        <taxon>Papilioninae</taxon>
        <taxon>Papilio</taxon>
    </lineage>
</organism>
<evidence type="ECO:0000256" key="5">
    <source>
        <dbReference type="ARBA" id="ARBA00023136"/>
    </source>
</evidence>
<evidence type="ECO:0000256" key="4">
    <source>
        <dbReference type="ARBA" id="ARBA00022989"/>
    </source>
</evidence>
<feature type="compositionally biased region" description="Basic and acidic residues" evidence="6">
    <location>
        <begin position="345"/>
        <end position="354"/>
    </location>
</feature>
<feature type="region of interest" description="Disordered" evidence="6">
    <location>
        <begin position="209"/>
        <end position="283"/>
    </location>
</feature>
<evidence type="ECO:0000256" key="3">
    <source>
        <dbReference type="ARBA" id="ARBA00022692"/>
    </source>
</evidence>
<evidence type="ECO:0000256" key="1">
    <source>
        <dbReference type="ARBA" id="ARBA00004374"/>
    </source>
</evidence>
<dbReference type="GO" id="GO:0005741">
    <property type="term" value="C:mitochondrial outer membrane"/>
    <property type="evidence" value="ECO:0007669"/>
    <property type="project" value="UniProtKB-SubCell"/>
</dbReference>
<reference evidence="7 8" key="1">
    <citation type="journal article" date="2015" name="Nat. Commun.">
        <title>Outbred genome sequencing and CRISPR/Cas9 gene editing in butterflies.</title>
        <authorList>
            <person name="Li X."/>
            <person name="Fan D."/>
            <person name="Zhang W."/>
            <person name="Liu G."/>
            <person name="Zhang L."/>
            <person name="Zhao L."/>
            <person name="Fang X."/>
            <person name="Chen L."/>
            <person name="Dong Y."/>
            <person name="Chen Y."/>
            <person name="Ding Y."/>
            <person name="Zhao R."/>
            <person name="Feng M."/>
            <person name="Zhu Y."/>
            <person name="Feng Y."/>
            <person name="Jiang X."/>
            <person name="Zhu D."/>
            <person name="Xiang H."/>
            <person name="Feng X."/>
            <person name="Li S."/>
            <person name="Wang J."/>
            <person name="Zhang G."/>
            <person name="Kronforst M.R."/>
            <person name="Wang W."/>
        </authorList>
    </citation>
    <scope>NUCLEOTIDE SEQUENCE [LARGE SCALE GENOMIC DNA]</scope>
    <source>
        <strain evidence="7">Ya'a_city_454_Px</strain>
        <tissue evidence="7">Whole body</tissue>
    </source>
</reference>
<dbReference type="EMBL" id="KQ459460">
    <property type="protein sequence ID" value="KPJ00752.1"/>
    <property type="molecule type" value="Genomic_DNA"/>
</dbReference>
<keyword evidence="3" id="KW-0812">Transmembrane</keyword>
<dbReference type="Pfam" id="PF04930">
    <property type="entry name" value="FUN14"/>
    <property type="match status" value="2"/>
</dbReference>
<evidence type="ECO:0000313" key="8">
    <source>
        <dbReference type="Proteomes" id="UP000053268"/>
    </source>
</evidence>
<dbReference type="STRING" id="66420.A0A194Q5C8"/>
<evidence type="ECO:0000256" key="2">
    <source>
        <dbReference type="ARBA" id="ARBA00009160"/>
    </source>
</evidence>
<feature type="compositionally biased region" description="Low complexity" evidence="6">
    <location>
        <begin position="262"/>
        <end position="271"/>
    </location>
</feature>
<feature type="region of interest" description="Disordered" evidence="6">
    <location>
        <begin position="336"/>
        <end position="377"/>
    </location>
</feature>
<name>A0A194Q5C8_PAPXU</name>
<feature type="region of interest" description="Disordered" evidence="6">
    <location>
        <begin position="1097"/>
        <end position="1116"/>
    </location>
</feature>
<dbReference type="InterPro" id="IPR007014">
    <property type="entry name" value="FUN14"/>
</dbReference>
<dbReference type="PANTHER" id="PTHR21346:SF0">
    <property type="entry name" value="RE45833P"/>
    <property type="match status" value="1"/>
</dbReference>
<sequence>MAKPIPELNLSDLSKYTAKPKEDSIFDVTISKISKHSSSTNLLLGTFCGWVTGVGVSRVGKVAAFGLGGGIILLHFACELGYIHVNWEKVKEGVSHCQHQMEKFLRFVKKNSCLSVGFVGGFFFGVASTTNLLLGTFCGWVTGVGVSRVGKVAAFGLGGGIILLHFACELGYIHVNWEKVKEGVSHCQHQMEKFLRFVKKNSCLSVARPKPVETTSAEQEERNPAPQEPGPTIKPPESYKPTEESRFLDNPPFLPAKPIPHSPKISPSSIPNPNPSVTTTKQVEPGYPNYGGYIYSIPGYSAFQPVSYPGVVQPSQAALPHPEPTNSEFVPFTVVSNNSLPTSNQEEKTNEPKAVDTQSTAEKPKQQPDFEANFSPTVMPVTSLPEVKKDLIGDSKMNITSLVQGSGATVTIPTQHKEVKKKTNERFSLKTSIPISKIDMKCVTNPPDAFQTSLKKPIFNPTFPAKNDNTSKVEIQSNIVIKSAPISEFKKDTEIKEVKAIPSPASNNISTLINAAEMINKTETQFQPTVDNCNQQNLTQESRELTYMSQMPATPRPLFNPNMETNKPCFNKQTEGINDQKNQILFIQNKNPSNSKMLVTIQQQNPQVLVQRTSFDSKNLQTPSRLSSQGKKCKDEILNDNLSSSKVVALKRMHQENCDENDFENLITENQIYGNKIVVKEKCQGTLQEQDLKVKKVIEKPSQTDTKNVVLQPNFLYLSNVQFPANVMMIKNNKPINDNKVVKISSNDNKPIEVPTTSIADTSTKITKPQNATLNKEVHVLKSSNNVLQTLSNKSTDVVFQTPNQKVIMNTQIVYQVPMIVETDKTQTFVNDYTKPVTQNSEFQKPFEQPKTNDKLFIACPYQMDSKLQPKIVITNIRSKVSKIDEISSLDVYEKKKRLRRMKYLSNKDVKDIQKIEKKNVDLKNIITPEKMKAEIYKEFTNTKIKVIAECTDEESDYDEEELKEYNSIINDYESTKEDNESNKIDFLAGLNLATQIVYKGYEKVWREIVRERKRRNGTLETDQILKQPKLQTEPIDLDPNGQLQMLTEIKKHVNENNNLIKKKLDSSCEDGDSIRMLAEKNFSELNRLSKMADRSVKHFSGQDTRKRDLNPGFDSENIQKTTIQIEQPFYNYPNLNIPNISNIISLKSTQNPTNITSSQATSMDEPQNSAAGAREMFNENTDRVQDFSCQVDETKSWPGIEAIISNYREFEIDRKKEIDSLYKRNTALRVEAAHITRSASRDAESARSLLAERHNLASEEARCNLKKIKTQILPRSKGSSAPTIEPVTAVNANAKLLDAGTARDSGALCTAIRYTNEPHWFTKNGTTY</sequence>
<gene>
    <name evidence="7" type="ORF">RR46_07591</name>
</gene>
<keyword evidence="4" id="KW-1133">Transmembrane helix</keyword>
<evidence type="ECO:0000256" key="6">
    <source>
        <dbReference type="SAM" id="MobiDB-lite"/>
    </source>
</evidence>
<comment type="subcellular location">
    <subcellularLocation>
        <location evidence="1">Mitochondrion outer membrane</location>
        <topology evidence="1">Multi-pass membrane protein</topology>
    </subcellularLocation>
</comment>
<keyword evidence="8" id="KW-1185">Reference proteome</keyword>
<keyword evidence="5" id="KW-0472">Membrane</keyword>
<proteinExistence type="inferred from homology"/>
<dbReference type="GO" id="GO:0000422">
    <property type="term" value="P:autophagy of mitochondrion"/>
    <property type="evidence" value="ECO:0007669"/>
    <property type="project" value="TreeGrafter"/>
</dbReference>
<accession>A0A194Q5C8</accession>